<evidence type="ECO:0000313" key="4">
    <source>
        <dbReference type="Proteomes" id="UP000094053"/>
    </source>
</evidence>
<gene>
    <name evidence="3" type="ORF">BHQ18_01605</name>
</gene>
<reference evidence="4" key="1">
    <citation type="submission" date="2016-09" db="EMBL/GenBank/DDBJ databases">
        <authorList>
            <person name="Greninger A.L."/>
            <person name="Jerome K.R."/>
            <person name="Mcnair B."/>
            <person name="Wallis C."/>
            <person name="Fang F."/>
        </authorList>
    </citation>
    <scope>NUCLEOTIDE SEQUENCE [LARGE SCALE GENOMIC DNA]</scope>
    <source>
        <strain evidence="4">M6</strain>
    </source>
</reference>
<dbReference type="Gene3D" id="3.30.160.270">
    <property type="match status" value="1"/>
</dbReference>
<keyword evidence="4" id="KW-1185">Reference proteome</keyword>
<name>A0A1E3RRI3_MYCFV</name>
<dbReference type="SMART" id="SM00917">
    <property type="entry name" value="LeuA_dimer"/>
    <property type="match status" value="1"/>
</dbReference>
<feature type="domain" description="2-isopropylmalate synthase LeuA allosteric (dimerisation)" evidence="2">
    <location>
        <begin position="9"/>
        <end position="162"/>
    </location>
</feature>
<proteinExistence type="predicted"/>
<dbReference type="STRING" id="1776.BHQ18_01605"/>
<dbReference type="InterPro" id="IPR036230">
    <property type="entry name" value="LeuA_allosteric_dom_sf"/>
</dbReference>
<dbReference type="EMBL" id="MIHA01000001">
    <property type="protein sequence ID" value="ODQ92454.1"/>
    <property type="molecule type" value="Genomic_DNA"/>
</dbReference>
<sequence length="164" mass="17240">MTISFAPESATTAALPSFAAHVDAPMPRGLRQEADAMPFDTFLAEYSPTTGPLRLGSWSCADGDRPANRLGPRHYQATLAIGDRICTTTAAAPGPVAALTAMLYDRGIGVEMIDFHQVHAGERIATFIHGSDGLRAEWAMGLDDDATQSALAAVIACANRLLAA</sequence>
<evidence type="ECO:0000256" key="1">
    <source>
        <dbReference type="ARBA" id="ARBA00022679"/>
    </source>
</evidence>
<dbReference type="GO" id="GO:0003852">
    <property type="term" value="F:2-isopropylmalate synthase activity"/>
    <property type="evidence" value="ECO:0007669"/>
    <property type="project" value="InterPro"/>
</dbReference>
<protein>
    <submittedName>
        <fullName evidence="3">Homocitrate synthase</fullName>
    </submittedName>
</protein>
<dbReference type="RefSeq" id="WP_069411804.1">
    <property type="nucleotide sequence ID" value="NZ_JACKUL010000020.1"/>
</dbReference>
<comment type="caution">
    <text evidence="3">The sequence shown here is derived from an EMBL/GenBank/DDBJ whole genome shotgun (WGS) entry which is preliminary data.</text>
</comment>
<dbReference type="SUPFAM" id="SSF110921">
    <property type="entry name" value="2-isopropylmalate synthase LeuA, allosteric (dimerisation) domain"/>
    <property type="match status" value="1"/>
</dbReference>
<dbReference type="Proteomes" id="UP000094053">
    <property type="component" value="Unassembled WGS sequence"/>
</dbReference>
<accession>A0A1E3RRI3</accession>
<dbReference type="GO" id="GO:0009098">
    <property type="term" value="P:L-leucine biosynthetic process"/>
    <property type="evidence" value="ECO:0007669"/>
    <property type="project" value="InterPro"/>
</dbReference>
<dbReference type="AlphaFoldDB" id="A0A1E3RRI3"/>
<organism evidence="3 4">
    <name type="scientific">Mycolicibacterium flavescens</name>
    <name type="common">Mycobacterium flavescens</name>
    <dbReference type="NCBI Taxonomy" id="1776"/>
    <lineage>
        <taxon>Bacteria</taxon>
        <taxon>Bacillati</taxon>
        <taxon>Actinomycetota</taxon>
        <taxon>Actinomycetes</taxon>
        <taxon>Mycobacteriales</taxon>
        <taxon>Mycobacteriaceae</taxon>
        <taxon>Mycolicibacterium</taxon>
    </lineage>
</organism>
<evidence type="ECO:0000313" key="3">
    <source>
        <dbReference type="EMBL" id="ODQ92454.1"/>
    </source>
</evidence>
<keyword evidence="1" id="KW-0808">Transferase</keyword>
<dbReference type="InterPro" id="IPR013709">
    <property type="entry name" value="2-isopropylmalate_synth_dimer"/>
</dbReference>
<evidence type="ECO:0000259" key="2">
    <source>
        <dbReference type="SMART" id="SM00917"/>
    </source>
</evidence>